<organism evidence="1 2">
    <name type="scientific">Pacificispira spongiicola</name>
    <dbReference type="NCBI Taxonomy" id="2729598"/>
    <lineage>
        <taxon>Bacteria</taxon>
        <taxon>Pseudomonadati</taxon>
        <taxon>Pseudomonadota</taxon>
        <taxon>Alphaproteobacteria</taxon>
        <taxon>Rhodospirillales</taxon>
        <taxon>Rhodospirillaceae</taxon>
        <taxon>Pacificispira</taxon>
    </lineage>
</organism>
<reference evidence="1 2" key="1">
    <citation type="submission" date="2020-04" db="EMBL/GenBank/DDBJ databases">
        <title>Rhodospirillaceae bacterium KN72 isolated from deep sea.</title>
        <authorList>
            <person name="Zhang D.-C."/>
        </authorList>
    </citation>
    <scope>NUCLEOTIDE SEQUENCE [LARGE SCALE GENOMIC DNA]</scope>
    <source>
        <strain evidence="1 2">KN72</strain>
    </source>
</reference>
<evidence type="ECO:0000313" key="1">
    <source>
        <dbReference type="EMBL" id="NMM45543.1"/>
    </source>
</evidence>
<dbReference type="EMBL" id="JABBNT010000004">
    <property type="protein sequence ID" value="NMM45543.1"/>
    <property type="molecule type" value="Genomic_DNA"/>
</dbReference>
<dbReference type="RefSeq" id="WP_169625931.1">
    <property type="nucleotide sequence ID" value="NZ_JABBNT010000004.1"/>
</dbReference>
<keyword evidence="2" id="KW-1185">Reference proteome</keyword>
<proteinExistence type="predicted"/>
<accession>A0A7Y0E1Q6</accession>
<evidence type="ECO:0008006" key="3">
    <source>
        <dbReference type="Google" id="ProtNLM"/>
    </source>
</evidence>
<comment type="caution">
    <text evidence="1">The sequence shown here is derived from an EMBL/GenBank/DDBJ whole genome shotgun (WGS) entry which is preliminary data.</text>
</comment>
<evidence type="ECO:0000313" key="2">
    <source>
        <dbReference type="Proteomes" id="UP000539372"/>
    </source>
</evidence>
<gene>
    <name evidence="1" type="ORF">HH303_13695</name>
</gene>
<name>A0A7Y0E1Q6_9PROT</name>
<dbReference type="Proteomes" id="UP000539372">
    <property type="component" value="Unassembled WGS sequence"/>
</dbReference>
<sequence length="65" mass="6742">MSDILGAVALQQAQFQQQLGIALLKQDFAQQEQILQIVDDAGAAAQSGSQSLNSSGTGQIVNILA</sequence>
<protein>
    <recommendedName>
        <fullName evidence="3">Motility protein</fullName>
    </recommendedName>
</protein>
<dbReference type="AlphaFoldDB" id="A0A7Y0E1Q6"/>